<proteinExistence type="predicted"/>
<dbReference type="AlphaFoldDB" id="A0A2M4D6W5"/>
<keyword evidence="1" id="KW-0732">Signal</keyword>
<evidence type="ECO:0000313" key="2">
    <source>
        <dbReference type="EMBL" id="MBW73241.1"/>
    </source>
</evidence>
<feature type="signal peptide" evidence="1">
    <location>
        <begin position="1"/>
        <end position="38"/>
    </location>
</feature>
<organism evidence="2">
    <name type="scientific">Anopheles darlingi</name>
    <name type="common">Mosquito</name>
    <dbReference type="NCBI Taxonomy" id="43151"/>
    <lineage>
        <taxon>Eukaryota</taxon>
        <taxon>Metazoa</taxon>
        <taxon>Ecdysozoa</taxon>
        <taxon>Arthropoda</taxon>
        <taxon>Hexapoda</taxon>
        <taxon>Insecta</taxon>
        <taxon>Pterygota</taxon>
        <taxon>Neoptera</taxon>
        <taxon>Endopterygota</taxon>
        <taxon>Diptera</taxon>
        <taxon>Nematocera</taxon>
        <taxon>Culicoidea</taxon>
        <taxon>Culicidae</taxon>
        <taxon>Anophelinae</taxon>
        <taxon>Anopheles</taxon>
    </lineage>
</organism>
<feature type="chain" id="PRO_5014805150" evidence="1">
    <location>
        <begin position="39"/>
        <end position="100"/>
    </location>
</feature>
<evidence type="ECO:0000256" key="1">
    <source>
        <dbReference type="SAM" id="SignalP"/>
    </source>
</evidence>
<dbReference type="EMBL" id="GGFL01009063">
    <property type="protein sequence ID" value="MBW73241.1"/>
    <property type="molecule type" value="Transcribed_RNA"/>
</dbReference>
<reference evidence="2" key="1">
    <citation type="submission" date="2018-01" db="EMBL/GenBank/DDBJ databases">
        <title>An insight into the sialome of Amazonian anophelines.</title>
        <authorList>
            <person name="Ribeiro J.M."/>
            <person name="Scarpassa V."/>
            <person name="Calvo E."/>
        </authorList>
    </citation>
    <scope>NUCLEOTIDE SEQUENCE</scope>
</reference>
<protein>
    <submittedName>
        <fullName evidence="2">Putative secreted protein</fullName>
    </submittedName>
</protein>
<sequence>MIPIFAIPCRAVRRVRSHFTTVDLVWWLLMLVCAFTNGTPYTHPPDGPFTECEICWTSFKVCNSSTVVVHEGKSKNRYRAKRMRRVAGKRHTGHQITCPT</sequence>
<accession>A0A2M4D6W5</accession>
<name>A0A2M4D6W5_ANODA</name>